<protein>
    <submittedName>
        <fullName evidence="1">Uncharacterized protein</fullName>
    </submittedName>
</protein>
<organism evidence="1 2">
    <name type="scientific">Arabis alpina</name>
    <name type="common">Alpine rock-cress</name>
    <dbReference type="NCBI Taxonomy" id="50452"/>
    <lineage>
        <taxon>Eukaryota</taxon>
        <taxon>Viridiplantae</taxon>
        <taxon>Streptophyta</taxon>
        <taxon>Embryophyta</taxon>
        <taxon>Tracheophyta</taxon>
        <taxon>Spermatophyta</taxon>
        <taxon>Magnoliopsida</taxon>
        <taxon>eudicotyledons</taxon>
        <taxon>Gunneridae</taxon>
        <taxon>Pentapetalae</taxon>
        <taxon>rosids</taxon>
        <taxon>malvids</taxon>
        <taxon>Brassicales</taxon>
        <taxon>Brassicaceae</taxon>
        <taxon>Arabideae</taxon>
        <taxon>Arabis</taxon>
    </lineage>
</organism>
<dbReference type="Proteomes" id="UP000029120">
    <property type="component" value="Chromosome 2"/>
</dbReference>
<evidence type="ECO:0000313" key="1">
    <source>
        <dbReference type="EMBL" id="KFK40920.1"/>
    </source>
</evidence>
<dbReference type="Gramene" id="KFK40920">
    <property type="protein sequence ID" value="KFK40920"/>
    <property type="gene ID" value="AALP_AA2G060600"/>
</dbReference>
<sequence>MESVTRRALKDSIQIVSSFPEMEKQYSTLKILSTT</sequence>
<proteinExistence type="predicted"/>
<dbReference type="EMBL" id="CM002870">
    <property type="protein sequence ID" value="KFK40920.1"/>
    <property type="molecule type" value="Genomic_DNA"/>
</dbReference>
<evidence type="ECO:0000313" key="2">
    <source>
        <dbReference type="Proteomes" id="UP000029120"/>
    </source>
</evidence>
<keyword evidence="2" id="KW-1185">Reference proteome</keyword>
<accession>A0A087HFL8</accession>
<dbReference type="AlphaFoldDB" id="A0A087HFL8"/>
<reference evidence="2" key="1">
    <citation type="journal article" date="2015" name="Nat. Plants">
        <title>Genome expansion of Arabis alpina linked with retrotransposition and reduced symmetric DNA methylation.</title>
        <authorList>
            <person name="Willing E.M."/>
            <person name="Rawat V."/>
            <person name="Mandakova T."/>
            <person name="Maumus F."/>
            <person name="James G.V."/>
            <person name="Nordstroem K.J."/>
            <person name="Becker C."/>
            <person name="Warthmann N."/>
            <person name="Chica C."/>
            <person name="Szarzynska B."/>
            <person name="Zytnicki M."/>
            <person name="Albani M.C."/>
            <person name="Kiefer C."/>
            <person name="Bergonzi S."/>
            <person name="Castaings L."/>
            <person name="Mateos J.L."/>
            <person name="Berns M.C."/>
            <person name="Bujdoso N."/>
            <person name="Piofczyk T."/>
            <person name="de Lorenzo L."/>
            <person name="Barrero-Sicilia C."/>
            <person name="Mateos I."/>
            <person name="Piednoel M."/>
            <person name="Hagmann J."/>
            <person name="Chen-Min-Tao R."/>
            <person name="Iglesias-Fernandez R."/>
            <person name="Schuster S.C."/>
            <person name="Alonso-Blanco C."/>
            <person name="Roudier F."/>
            <person name="Carbonero P."/>
            <person name="Paz-Ares J."/>
            <person name="Davis S.J."/>
            <person name="Pecinka A."/>
            <person name="Quesneville H."/>
            <person name="Colot V."/>
            <person name="Lysak M.A."/>
            <person name="Weigel D."/>
            <person name="Coupland G."/>
            <person name="Schneeberger K."/>
        </authorList>
    </citation>
    <scope>NUCLEOTIDE SEQUENCE [LARGE SCALE GENOMIC DNA]</scope>
    <source>
        <strain evidence="2">cv. Pajares</strain>
    </source>
</reference>
<gene>
    <name evidence="1" type="ordered locus">AALP_Aa2g060600</name>
</gene>
<dbReference type="OrthoDB" id="3366at2759"/>
<name>A0A087HFL8_ARAAL</name>